<dbReference type="NCBIfam" id="TIGR01444">
    <property type="entry name" value="fkbM_fam"/>
    <property type="match status" value="1"/>
</dbReference>
<dbReference type="Pfam" id="PF05050">
    <property type="entry name" value="Methyltransf_21"/>
    <property type="match status" value="1"/>
</dbReference>
<dbReference type="EMBL" id="PEWZ01000135">
    <property type="protein sequence ID" value="PIU33644.1"/>
    <property type="molecule type" value="Genomic_DNA"/>
</dbReference>
<accession>A0A2M6YQU7</accession>
<name>A0A2M6YQU7_9BACT</name>
<evidence type="ECO:0000313" key="2">
    <source>
        <dbReference type="EMBL" id="PIU33644.1"/>
    </source>
</evidence>
<evidence type="ECO:0000259" key="1">
    <source>
        <dbReference type="Pfam" id="PF05050"/>
    </source>
</evidence>
<dbReference type="PANTHER" id="PTHR34203">
    <property type="entry name" value="METHYLTRANSFERASE, FKBM FAMILY PROTEIN"/>
    <property type="match status" value="1"/>
</dbReference>
<dbReference type="AlphaFoldDB" id="A0A2M6YQU7"/>
<feature type="domain" description="Methyltransferase FkbM" evidence="1">
    <location>
        <begin position="59"/>
        <end position="217"/>
    </location>
</feature>
<sequence>MSRFPESLSTRNFPDGTIILYREDLQKRVPDEIPINEVWIRQDYTPPGFDIEKSDMVIDIGAHIGAFTIYSAKRAGGGFVYSYEPSPINFAILQRNVAINSLTNVHLCQMAIASDTTSRQLTFDETNDAGASFFSTGGVTELVHCIRLEDIFEANAIARCGFLKMDCEGAEYEILFSTPPDIFKRIRRIALEYHVRSQIPNCDPNALIDFLKGHGYVVVKNKPKTGLGILCVERKF</sequence>
<dbReference type="InterPro" id="IPR006342">
    <property type="entry name" value="FkbM_mtfrase"/>
</dbReference>
<organism evidence="2 3">
    <name type="scientific">Candidatus Shapirobacteria bacterium CG07_land_8_20_14_0_80_39_18</name>
    <dbReference type="NCBI Taxonomy" id="1974882"/>
    <lineage>
        <taxon>Bacteria</taxon>
        <taxon>Candidatus Shapironibacteriota</taxon>
    </lineage>
</organism>
<dbReference type="PANTHER" id="PTHR34203:SF15">
    <property type="entry name" value="SLL1173 PROTEIN"/>
    <property type="match status" value="1"/>
</dbReference>
<dbReference type="InterPro" id="IPR029063">
    <property type="entry name" value="SAM-dependent_MTases_sf"/>
</dbReference>
<dbReference type="Proteomes" id="UP000229502">
    <property type="component" value="Unassembled WGS sequence"/>
</dbReference>
<dbReference type="Gene3D" id="3.40.50.150">
    <property type="entry name" value="Vaccinia Virus protein VP39"/>
    <property type="match status" value="1"/>
</dbReference>
<dbReference type="SUPFAM" id="SSF53335">
    <property type="entry name" value="S-adenosyl-L-methionine-dependent methyltransferases"/>
    <property type="match status" value="1"/>
</dbReference>
<proteinExistence type="predicted"/>
<reference evidence="3" key="1">
    <citation type="submission" date="2017-09" db="EMBL/GenBank/DDBJ databases">
        <title>Depth-based differentiation of microbial function through sediment-hosted aquifers and enrichment of novel symbionts in the deep terrestrial subsurface.</title>
        <authorList>
            <person name="Probst A.J."/>
            <person name="Ladd B."/>
            <person name="Jarett J.K."/>
            <person name="Geller-Mcgrath D.E."/>
            <person name="Sieber C.M.K."/>
            <person name="Emerson J.B."/>
            <person name="Anantharaman K."/>
            <person name="Thomas B.C."/>
            <person name="Malmstrom R."/>
            <person name="Stieglmeier M."/>
            <person name="Klingl A."/>
            <person name="Woyke T."/>
            <person name="Ryan C.M."/>
            <person name="Banfield J.F."/>
        </authorList>
    </citation>
    <scope>NUCLEOTIDE SEQUENCE [LARGE SCALE GENOMIC DNA]</scope>
</reference>
<protein>
    <recommendedName>
        <fullName evidence="1">Methyltransferase FkbM domain-containing protein</fullName>
    </recommendedName>
</protein>
<gene>
    <name evidence="2" type="ORF">COT03_02835</name>
</gene>
<dbReference type="InterPro" id="IPR052514">
    <property type="entry name" value="SAM-dependent_MTase"/>
</dbReference>
<evidence type="ECO:0000313" key="3">
    <source>
        <dbReference type="Proteomes" id="UP000229502"/>
    </source>
</evidence>
<comment type="caution">
    <text evidence="2">The sequence shown here is derived from an EMBL/GenBank/DDBJ whole genome shotgun (WGS) entry which is preliminary data.</text>
</comment>